<reference evidence="1 2" key="1">
    <citation type="submission" date="2024-09" db="EMBL/GenBank/DDBJ databases">
        <authorList>
            <person name="Sun Q."/>
            <person name="Mori K."/>
        </authorList>
    </citation>
    <scope>NUCLEOTIDE SEQUENCE [LARGE SCALE GENOMIC DNA]</scope>
    <source>
        <strain evidence="1 2">TBRC 0563</strain>
    </source>
</reference>
<gene>
    <name evidence="1" type="ORF">ACFFNX_26380</name>
</gene>
<comment type="caution">
    <text evidence="1">The sequence shown here is derived from an EMBL/GenBank/DDBJ whole genome shotgun (WGS) entry which is preliminary data.</text>
</comment>
<dbReference type="Proteomes" id="UP001589627">
    <property type="component" value="Unassembled WGS sequence"/>
</dbReference>
<sequence>MQQSINWALGQVPTLKRRQSLAAAWDLGEFGASGYVPAGAGDLGQFSSSDAAGRAGAADGKRLKQLLRENRDKDIKPFIDKISANKGDADYAAALYRALGASGIAGLGAYVRRLLTSGDKTQADSAQRAIGDSLGLASHKIKIDEKWLAGFNRFGDHYNYELMAPLLKYGSFSDQWLNLLGNHLLTDNGGMLPPRSDNIWEAMSRNPRFSTTFFGQNYGKILHIANGAISGPEGAEHGVPDFIHAATIDGRGVNPKQAEANVRNIASYYRTHPTEHAAPQVQKTYADIVDAYWDDLFASVSSPLLTAGDPVKPNDPAHETTAVDNPFGPGIGMPDQYWGGLLQETLRDPEAAAHVLARYEKWRLDSAHKTSKSYWYNYSHNKLFPEYMKSQFLQAAGATQDQRKAFNQRLETVLGKGIDWSTSPQSALKDMSLMAVKAAVNKGISEISPDDPPKINMDVFDHRRDWSDFANEELRQSSGTLGHPTAYQDRYGLGPDNGFIDPQTGGVKDISEIVKNPATLAAYNAWLTDPAVVDAVKPRFEPGG</sequence>
<organism evidence="1 2">
    <name type="scientific">Actinoallomurus acaciae</name>
    <dbReference type="NCBI Taxonomy" id="502577"/>
    <lineage>
        <taxon>Bacteria</taxon>
        <taxon>Bacillati</taxon>
        <taxon>Actinomycetota</taxon>
        <taxon>Actinomycetes</taxon>
        <taxon>Streptosporangiales</taxon>
        <taxon>Thermomonosporaceae</taxon>
        <taxon>Actinoallomurus</taxon>
    </lineage>
</organism>
<name>A0ABV5YNQ0_9ACTN</name>
<dbReference type="RefSeq" id="WP_378207752.1">
    <property type="nucleotide sequence ID" value="NZ_JBHLZP010000221.1"/>
</dbReference>
<evidence type="ECO:0000313" key="1">
    <source>
        <dbReference type="EMBL" id="MFB9835714.1"/>
    </source>
</evidence>
<dbReference type="EMBL" id="JBHLZP010000221">
    <property type="protein sequence ID" value="MFB9835714.1"/>
    <property type="molecule type" value="Genomic_DNA"/>
</dbReference>
<keyword evidence="2" id="KW-1185">Reference proteome</keyword>
<protein>
    <submittedName>
        <fullName evidence="1">Uncharacterized protein</fullName>
    </submittedName>
</protein>
<proteinExistence type="predicted"/>
<evidence type="ECO:0000313" key="2">
    <source>
        <dbReference type="Proteomes" id="UP001589627"/>
    </source>
</evidence>
<accession>A0ABV5YNQ0</accession>